<gene>
    <name evidence="1" type="ORF">GCM10008967_00460</name>
</gene>
<organism evidence="1 2">
    <name type="scientific">Bacillus carboniphilus</name>
    <dbReference type="NCBI Taxonomy" id="86663"/>
    <lineage>
        <taxon>Bacteria</taxon>
        <taxon>Bacillati</taxon>
        <taxon>Bacillota</taxon>
        <taxon>Bacilli</taxon>
        <taxon>Bacillales</taxon>
        <taxon>Bacillaceae</taxon>
        <taxon>Bacillus</taxon>
    </lineage>
</organism>
<protein>
    <recommendedName>
        <fullName evidence="3">50S ribosomal protein L29</fullName>
    </recommendedName>
</protein>
<name>A0ABN0VPA4_9BACI</name>
<evidence type="ECO:0000313" key="2">
    <source>
        <dbReference type="Proteomes" id="UP001500782"/>
    </source>
</evidence>
<proteinExistence type="predicted"/>
<accession>A0ABN0VPA4</accession>
<comment type="caution">
    <text evidence="1">The sequence shown here is derived from an EMBL/GenBank/DDBJ whole genome shotgun (WGS) entry which is preliminary data.</text>
</comment>
<dbReference type="Proteomes" id="UP001500782">
    <property type="component" value="Unassembled WGS sequence"/>
</dbReference>
<sequence length="51" mass="6005">MSKELDVIIQKTIEKYYFTVRILGSNSPKAKRLHLIVNELVEMKQKNNKSK</sequence>
<reference evidence="1 2" key="1">
    <citation type="journal article" date="2019" name="Int. J. Syst. Evol. Microbiol.">
        <title>The Global Catalogue of Microorganisms (GCM) 10K type strain sequencing project: providing services to taxonomists for standard genome sequencing and annotation.</title>
        <authorList>
            <consortium name="The Broad Institute Genomics Platform"/>
            <consortium name="The Broad Institute Genome Sequencing Center for Infectious Disease"/>
            <person name="Wu L."/>
            <person name="Ma J."/>
        </authorList>
    </citation>
    <scope>NUCLEOTIDE SEQUENCE [LARGE SCALE GENOMIC DNA]</scope>
    <source>
        <strain evidence="1 2">JCM 9731</strain>
    </source>
</reference>
<evidence type="ECO:0008006" key="3">
    <source>
        <dbReference type="Google" id="ProtNLM"/>
    </source>
</evidence>
<dbReference type="RefSeq" id="WP_343795277.1">
    <property type="nucleotide sequence ID" value="NZ_BAAADJ010000001.1"/>
</dbReference>
<keyword evidence="2" id="KW-1185">Reference proteome</keyword>
<evidence type="ECO:0000313" key="1">
    <source>
        <dbReference type="EMBL" id="GAA0313867.1"/>
    </source>
</evidence>
<dbReference type="EMBL" id="BAAADJ010000001">
    <property type="protein sequence ID" value="GAA0313867.1"/>
    <property type="molecule type" value="Genomic_DNA"/>
</dbReference>